<dbReference type="AlphaFoldDB" id="A0A316Z8M3"/>
<organism evidence="8 9">
    <name type="scientific">Tilletiopsis washingtonensis</name>
    <dbReference type="NCBI Taxonomy" id="58919"/>
    <lineage>
        <taxon>Eukaryota</taxon>
        <taxon>Fungi</taxon>
        <taxon>Dikarya</taxon>
        <taxon>Basidiomycota</taxon>
        <taxon>Ustilaginomycotina</taxon>
        <taxon>Exobasidiomycetes</taxon>
        <taxon>Entylomatales</taxon>
        <taxon>Entylomatales incertae sedis</taxon>
        <taxon>Tilletiopsis</taxon>
    </lineage>
</organism>
<dbReference type="GO" id="GO:0000981">
    <property type="term" value="F:DNA-binding transcription factor activity, RNA polymerase II-specific"/>
    <property type="evidence" value="ECO:0007669"/>
    <property type="project" value="InterPro"/>
</dbReference>
<feature type="compositionally biased region" description="Polar residues" evidence="6">
    <location>
        <begin position="443"/>
        <end position="455"/>
    </location>
</feature>
<feature type="region of interest" description="Disordered" evidence="6">
    <location>
        <begin position="381"/>
        <end position="467"/>
    </location>
</feature>
<feature type="compositionally biased region" description="Basic and acidic residues" evidence="6">
    <location>
        <begin position="239"/>
        <end position="267"/>
    </location>
</feature>
<dbReference type="CDD" id="cd00067">
    <property type="entry name" value="GAL4"/>
    <property type="match status" value="1"/>
</dbReference>
<comment type="subcellular location">
    <subcellularLocation>
        <location evidence="1">Nucleus</location>
    </subcellularLocation>
</comment>
<dbReference type="GeneID" id="37269852"/>
<accession>A0A316Z8M3</accession>
<dbReference type="Gene3D" id="4.10.240.10">
    <property type="entry name" value="Zn(2)-C6 fungal-type DNA-binding domain"/>
    <property type="match status" value="1"/>
</dbReference>
<evidence type="ECO:0000256" key="1">
    <source>
        <dbReference type="ARBA" id="ARBA00004123"/>
    </source>
</evidence>
<evidence type="ECO:0000259" key="7">
    <source>
        <dbReference type="PROSITE" id="PS50048"/>
    </source>
</evidence>
<dbReference type="GO" id="GO:0000976">
    <property type="term" value="F:transcription cis-regulatory region binding"/>
    <property type="evidence" value="ECO:0007669"/>
    <property type="project" value="TreeGrafter"/>
</dbReference>
<evidence type="ECO:0000256" key="2">
    <source>
        <dbReference type="ARBA" id="ARBA00023015"/>
    </source>
</evidence>
<gene>
    <name evidence="8" type="ORF">FA09DRAFT_329760</name>
</gene>
<evidence type="ECO:0000256" key="5">
    <source>
        <dbReference type="ARBA" id="ARBA00023242"/>
    </source>
</evidence>
<keyword evidence="5" id="KW-0539">Nucleus</keyword>
<feature type="compositionally biased region" description="Basic and acidic residues" evidence="6">
    <location>
        <begin position="205"/>
        <end position="232"/>
    </location>
</feature>
<protein>
    <recommendedName>
        <fullName evidence="7">Zn(2)-C6 fungal-type domain-containing protein</fullName>
    </recommendedName>
</protein>
<dbReference type="OrthoDB" id="3163292at2759"/>
<name>A0A316Z8M3_9BASI</name>
<dbReference type="PROSITE" id="PS00463">
    <property type="entry name" value="ZN2_CY6_FUNGAL_1"/>
    <property type="match status" value="1"/>
</dbReference>
<feature type="compositionally biased region" description="Low complexity" evidence="6">
    <location>
        <begin position="384"/>
        <end position="395"/>
    </location>
</feature>
<reference evidence="8 9" key="1">
    <citation type="journal article" date="2018" name="Mol. Biol. Evol.">
        <title>Broad Genomic Sampling Reveals a Smut Pathogenic Ancestry of the Fungal Clade Ustilaginomycotina.</title>
        <authorList>
            <person name="Kijpornyongpan T."/>
            <person name="Mondo S.J."/>
            <person name="Barry K."/>
            <person name="Sandor L."/>
            <person name="Lee J."/>
            <person name="Lipzen A."/>
            <person name="Pangilinan J."/>
            <person name="LaButti K."/>
            <person name="Hainaut M."/>
            <person name="Henrissat B."/>
            <person name="Grigoriev I.V."/>
            <person name="Spatafora J.W."/>
            <person name="Aime M.C."/>
        </authorList>
    </citation>
    <scope>NUCLEOTIDE SEQUENCE [LARGE SCALE GENOMIC DNA]</scope>
    <source>
        <strain evidence="8 9">MCA 4186</strain>
    </source>
</reference>
<dbReference type="GO" id="GO:0008270">
    <property type="term" value="F:zinc ion binding"/>
    <property type="evidence" value="ECO:0007669"/>
    <property type="project" value="InterPro"/>
</dbReference>
<keyword evidence="2" id="KW-0805">Transcription regulation</keyword>
<keyword evidence="4" id="KW-0804">Transcription</keyword>
<keyword evidence="3" id="KW-0238">DNA-binding</keyword>
<dbReference type="GO" id="GO:0005634">
    <property type="term" value="C:nucleus"/>
    <property type="evidence" value="ECO:0007669"/>
    <property type="project" value="UniProtKB-SubCell"/>
</dbReference>
<proteinExistence type="predicted"/>
<evidence type="ECO:0000256" key="6">
    <source>
        <dbReference type="SAM" id="MobiDB-lite"/>
    </source>
</evidence>
<keyword evidence="9" id="KW-1185">Reference proteome</keyword>
<evidence type="ECO:0000256" key="3">
    <source>
        <dbReference type="ARBA" id="ARBA00023125"/>
    </source>
</evidence>
<dbReference type="CDD" id="cd12148">
    <property type="entry name" value="fungal_TF_MHR"/>
    <property type="match status" value="1"/>
</dbReference>
<dbReference type="InterPro" id="IPR051089">
    <property type="entry name" value="prtT"/>
</dbReference>
<dbReference type="PROSITE" id="PS50048">
    <property type="entry name" value="ZN2_CY6_FUNGAL_2"/>
    <property type="match status" value="1"/>
</dbReference>
<feature type="compositionally biased region" description="Low complexity" evidence="6">
    <location>
        <begin position="92"/>
        <end position="122"/>
    </location>
</feature>
<dbReference type="Pfam" id="PF00172">
    <property type="entry name" value="Zn_clus"/>
    <property type="match status" value="1"/>
</dbReference>
<dbReference type="EMBL" id="KZ819292">
    <property type="protein sequence ID" value="PWN98130.1"/>
    <property type="molecule type" value="Genomic_DNA"/>
</dbReference>
<dbReference type="Proteomes" id="UP000245946">
    <property type="component" value="Unassembled WGS sequence"/>
</dbReference>
<dbReference type="SUPFAM" id="SSF57701">
    <property type="entry name" value="Zn2/Cys6 DNA-binding domain"/>
    <property type="match status" value="1"/>
</dbReference>
<dbReference type="STRING" id="58919.A0A316Z8M3"/>
<evidence type="ECO:0000256" key="4">
    <source>
        <dbReference type="ARBA" id="ARBA00023163"/>
    </source>
</evidence>
<dbReference type="InterPro" id="IPR036864">
    <property type="entry name" value="Zn2-C6_fun-type_DNA-bd_sf"/>
</dbReference>
<dbReference type="InterPro" id="IPR001138">
    <property type="entry name" value="Zn2Cys6_DnaBD"/>
</dbReference>
<feature type="compositionally biased region" description="Low complexity" evidence="6">
    <location>
        <begin position="405"/>
        <end position="437"/>
    </location>
</feature>
<feature type="domain" description="Zn(2)-C6 fungal-type" evidence="7">
    <location>
        <begin position="293"/>
        <end position="325"/>
    </location>
</feature>
<dbReference type="PANTHER" id="PTHR31845:SF19">
    <property type="entry name" value="TRANSCRIPTION FACTOR DOMAIN-CONTAINING PROTEIN"/>
    <property type="match status" value="1"/>
</dbReference>
<feature type="compositionally biased region" description="Low complexity" evidence="6">
    <location>
        <begin position="13"/>
        <end position="76"/>
    </location>
</feature>
<dbReference type="RefSeq" id="XP_025598409.1">
    <property type="nucleotide sequence ID" value="XM_025742308.1"/>
</dbReference>
<dbReference type="SMART" id="SM00066">
    <property type="entry name" value="GAL4"/>
    <property type="match status" value="1"/>
</dbReference>
<feature type="region of interest" description="Disordered" evidence="6">
    <location>
        <begin position="488"/>
        <end position="517"/>
    </location>
</feature>
<feature type="region of interest" description="Disordered" evidence="6">
    <location>
        <begin position="1"/>
        <end position="311"/>
    </location>
</feature>
<dbReference type="PANTHER" id="PTHR31845">
    <property type="entry name" value="FINGER DOMAIN PROTEIN, PUTATIVE-RELATED"/>
    <property type="match status" value="1"/>
</dbReference>
<sequence length="1084" mass="115918">MRSTSSPRPPSPRASAAVMPSVPEGASPYAARSSYASSSSATTAGTSPAASASAYFQRSGGPSSSSSSSLPASSTSHARGSSGLSFHDAPHRPLSSLLSGLSSHRSSMGSQAPPASAPQLAQRGMLLRAPAHSPRSGEASLPSFSLAGAMHPPPYQNGYHPPQPAHSQPYAASSRDYAPRGGGPGIVTHQPLPPFDGGAHSPRSQWEDRSWEWSGRGERSWARDSREYERDAWHHRRHEPPASRPEVDSRSPEERRESSRSAAHDEAPAAEASASSSKKKAEAPPGGQDRKISCMECRGSKVKCTGPAPGKGCARCVRLGRPCVFEPHRRGRRPADSAKLARLERSFETLLGALEDVRGTTSETETGLAADDMRKHLVSLLAKSGMRTGGSSTSESTRKRRRVETPSGSPTSSSGSSHKSASPAPEAAEAEPEWSASHRPSAMTVSSTMDGTSPHSAALPPRRSSAGVPSIALGLPPLSNPLRLLASAVGGGTATSPSPASPTPEHRRPSTIQPDPVANATTVSSIFGLYTSRPDTRPGLDPITLGLVSESEAEHLFDLFMTRINSILTLLDPVLCTFAFVRSSSAMLISAIVAITARFDNTLPDAHGIATRLDAHLNNTVMPAVLLEGCRSVELAQAFIILAAYHPPTRLLAGDRSWSLLGYGQRIASELCMDSAILSGRAKPRHVADRHVTGGTAPELDEGQQRRLRSRERTWLNLFLFEQGLATHMGRRSTLAVDPVSFGCSAGWHRMPFALPEDEAIVALVELQLAMRVCFDYFDRSLVGTLGEYARVQLGFWVENAETQVVNWRTRWVNGLGTEIEPTRRLRNCRLYSLYAEVIIYSYSLRCQHVPAVALAPMYRKAYEATISYLSLFLDIVTPTKLAFSRNSTVVTVAYVCVLGLKLTALDPPFPYMNGPHVFSLVDRVVAALATAADITPHREGCAGSYAPYLRTILRRARHAYKARQQRNPSTVDAGVSNEMLDAMYHGMGAGTATAPSSDASIGEGPSPIVDATSYWGFTAGPSGVQQSDVNAGPKPAGAGQETDWNVVLNGLLDGSMFFEMSEANWGTNEWPGVFVPGPDPPSI</sequence>
<evidence type="ECO:0000313" key="9">
    <source>
        <dbReference type="Proteomes" id="UP000245946"/>
    </source>
</evidence>
<evidence type="ECO:0000313" key="8">
    <source>
        <dbReference type="EMBL" id="PWN98130.1"/>
    </source>
</evidence>